<evidence type="ECO:0000256" key="6">
    <source>
        <dbReference type="ARBA" id="ARBA00022833"/>
    </source>
</evidence>
<comment type="cofactor">
    <cofactor evidence="10">
        <name>Zn(2+)</name>
        <dbReference type="ChEBI" id="CHEBI:29105"/>
    </cofactor>
    <text evidence="10">Binds 1 zinc ion per subunit.</text>
</comment>
<dbReference type="EMBL" id="BAAAXZ010000047">
    <property type="protein sequence ID" value="GAA2918145.1"/>
    <property type="molecule type" value="Genomic_DNA"/>
</dbReference>
<keyword evidence="8 10" id="KW-0482">Metalloprotease</keyword>
<evidence type="ECO:0000313" key="13">
    <source>
        <dbReference type="Proteomes" id="UP001501102"/>
    </source>
</evidence>
<protein>
    <recommendedName>
        <fullName evidence="11">Peptidase M48 domain-containing protein</fullName>
    </recommendedName>
</protein>
<name>A0ABP6J2C6_STRTU</name>
<keyword evidence="1" id="KW-1003">Cell membrane</keyword>
<evidence type="ECO:0000256" key="7">
    <source>
        <dbReference type="ARBA" id="ARBA00022989"/>
    </source>
</evidence>
<evidence type="ECO:0000259" key="11">
    <source>
        <dbReference type="Pfam" id="PF01435"/>
    </source>
</evidence>
<dbReference type="InterPro" id="IPR050083">
    <property type="entry name" value="HtpX_protease"/>
</dbReference>
<evidence type="ECO:0000256" key="2">
    <source>
        <dbReference type="ARBA" id="ARBA00022670"/>
    </source>
</evidence>
<feature type="domain" description="Peptidase M48" evidence="11">
    <location>
        <begin position="27"/>
        <end position="222"/>
    </location>
</feature>
<organism evidence="12 13">
    <name type="scientific">Streptomyces thioluteus</name>
    <dbReference type="NCBI Taxonomy" id="66431"/>
    <lineage>
        <taxon>Bacteria</taxon>
        <taxon>Bacillati</taxon>
        <taxon>Actinomycetota</taxon>
        <taxon>Actinomycetes</taxon>
        <taxon>Kitasatosporales</taxon>
        <taxon>Streptomycetaceae</taxon>
        <taxon>Streptomyces</taxon>
    </lineage>
</organism>
<comment type="similarity">
    <text evidence="10">Belongs to the peptidase M48 family.</text>
</comment>
<dbReference type="RefSeq" id="WP_344961429.1">
    <property type="nucleotide sequence ID" value="NZ_BAAAXZ010000047.1"/>
</dbReference>
<dbReference type="PANTHER" id="PTHR43221:SF3">
    <property type="entry name" value="SLL1280 PROTEIN"/>
    <property type="match status" value="1"/>
</dbReference>
<keyword evidence="4" id="KW-0479">Metal-binding</keyword>
<keyword evidence="6 10" id="KW-0862">Zinc</keyword>
<evidence type="ECO:0000256" key="8">
    <source>
        <dbReference type="ARBA" id="ARBA00023049"/>
    </source>
</evidence>
<dbReference type="PANTHER" id="PTHR43221">
    <property type="entry name" value="PROTEASE HTPX"/>
    <property type="match status" value="1"/>
</dbReference>
<keyword evidence="3" id="KW-0812">Transmembrane</keyword>
<sequence length="298" mass="33022">MKKFQGAFPERAVRMETLGEAVRTGDRQFRRIHRAMREASRVLDLDRPPELFVRLDREVNACTIGMDRPFVVLTSGLLELMDAEELRFVIGHELGHAMSGHAVYRTIAHYLAGAGRMLSSVPLGGIGLQAVQVALDEWMRTSELSCDRAGLLVVQDRDPCLRALMKLAGGAHLEDMDIGEFLRQGAEFERGEDLRDSVVKYLISRPRSHPLAVVRVAELDRWSRGAGYRSVLSGDYALRRDDAKASVGRELRATGVSYADRFRRSTDPLLVMVRDLAASAAQAGDHVLGAVRRGPDGT</sequence>
<keyword evidence="7" id="KW-1133">Transmembrane helix</keyword>
<proteinExistence type="inferred from homology"/>
<evidence type="ECO:0000313" key="12">
    <source>
        <dbReference type="EMBL" id="GAA2918145.1"/>
    </source>
</evidence>
<dbReference type="Gene3D" id="3.30.2010.10">
    <property type="entry name" value="Metalloproteases ('zincins'), catalytic domain"/>
    <property type="match status" value="1"/>
</dbReference>
<dbReference type="CDD" id="cd07325">
    <property type="entry name" value="M48_Ste24p_like"/>
    <property type="match status" value="1"/>
</dbReference>
<evidence type="ECO:0000256" key="10">
    <source>
        <dbReference type="RuleBase" id="RU003983"/>
    </source>
</evidence>
<reference evidence="13" key="1">
    <citation type="journal article" date="2019" name="Int. J. Syst. Evol. Microbiol.">
        <title>The Global Catalogue of Microorganisms (GCM) 10K type strain sequencing project: providing services to taxonomists for standard genome sequencing and annotation.</title>
        <authorList>
            <consortium name="The Broad Institute Genomics Platform"/>
            <consortium name="The Broad Institute Genome Sequencing Center for Infectious Disease"/>
            <person name="Wu L."/>
            <person name="Ma J."/>
        </authorList>
    </citation>
    <scope>NUCLEOTIDE SEQUENCE [LARGE SCALE GENOMIC DNA]</scope>
    <source>
        <strain evidence="13">JCM 4087</strain>
    </source>
</reference>
<accession>A0ABP6J2C6</accession>
<gene>
    <name evidence="12" type="ORF">GCM10020221_12980</name>
</gene>
<evidence type="ECO:0000256" key="3">
    <source>
        <dbReference type="ARBA" id="ARBA00022692"/>
    </source>
</evidence>
<evidence type="ECO:0000256" key="4">
    <source>
        <dbReference type="ARBA" id="ARBA00022723"/>
    </source>
</evidence>
<evidence type="ECO:0000256" key="5">
    <source>
        <dbReference type="ARBA" id="ARBA00022801"/>
    </source>
</evidence>
<evidence type="ECO:0000256" key="1">
    <source>
        <dbReference type="ARBA" id="ARBA00022475"/>
    </source>
</evidence>
<dbReference type="InterPro" id="IPR001915">
    <property type="entry name" value="Peptidase_M48"/>
</dbReference>
<comment type="caution">
    <text evidence="12">The sequence shown here is derived from an EMBL/GenBank/DDBJ whole genome shotgun (WGS) entry which is preliminary data.</text>
</comment>
<dbReference type="Proteomes" id="UP001501102">
    <property type="component" value="Unassembled WGS sequence"/>
</dbReference>
<keyword evidence="2 10" id="KW-0645">Protease</keyword>
<evidence type="ECO:0000256" key="9">
    <source>
        <dbReference type="ARBA" id="ARBA00023136"/>
    </source>
</evidence>
<keyword evidence="13" id="KW-1185">Reference proteome</keyword>
<keyword evidence="5 10" id="KW-0378">Hydrolase</keyword>
<keyword evidence="9" id="KW-0472">Membrane</keyword>
<dbReference type="Pfam" id="PF01435">
    <property type="entry name" value="Peptidase_M48"/>
    <property type="match status" value="1"/>
</dbReference>